<comment type="caution">
    <text evidence="3">The sequence shown here is derived from an EMBL/GenBank/DDBJ whole genome shotgun (WGS) entry which is preliminary data.</text>
</comment>
<feature type="signal peptide" evidence="2">
    <location>
        <begin position="1"/>
        <end position="34"/>
    </location>
</feature>
<dbReference type="InterPro" id="IPR035959">
    <property type="entry name" value="RutC-like_sf"/>
</dbReference>
<evidence type="ECO:0000313" key="4">
    <source>
        <dbReference type="Proteomes" id="UP001595840"/>
    </source>
</evidence>
<dbReference type="InterPro" id="IPR019897">
    <property type="entry name" value="RidA_CS"/>
</dbReference>
<dbReference type="PANTHER" id="PTHR11803">
    <property type="entry name" value="2-IMINOBUTANOATE/2-IMINOPROPANOATE DEAMINASE RIDA"/>
    <property type="match status" value="1"/>
</dbReference>
<dbReference type="RefSeq" id="WP_290263931.1">
    <property type="nucleotide sequence ID" value="NZ_JAUFQG010000006.1"/>
</dbReference>
<evidence type="ECO:0000313" key="3">
    <source>
        <dbReference type="EMBL" id="MFC4361858.1"/>
    </source>
</evidence>
<sequence length="179" mass="19037">MNFSNIQTKLAAGFHWLALGAFICSMVYVSTATAADQVQRYPLENSNFPIAAAVEVSGGALIFESGKVPGPKDAKAEKYSAAYWGNTEEQSLDVLQQIEASLKSKGLGMGDVIKMTVFLVGDQAKGGQMDFGGMMKAYTQFFGTAAQPNLPARSAVQVAGLAVPGMLVEIEVIAYRSKK</sequence>
<dbReference type="PROSITE" id="PS01094">
    <property type="entry name" value="UPF0076"/>
    <property type="match status" value="1"/>
</dbReference>
<comment type="similarity">
    <text evidence="1">Belongs to the RutC family.</text>
</comment>
<keyword evidence="4" id="KW-1185">Reference proteome</keyword>
<accession>A0ABV8V1W6</accession>
<name>A0ABV8V1W6_9GAMM</name>
<dbReference type="Proteomes" id="UP001595840">
    <property type="component" value="Unassembled WGS sequence"/>
</dbReference>
<evidence type="ECO:0000256" key="2">
    <source>
        <dbReference type="SAM" id="SignalP"/>
    </source>
</evidence>
<dbReference type="SUPFAM" id="SSF55298">
    <property type="entry name" value="YjgF-like"/>
    <property type="match status" value="1"/>
</dbReference>
<evidence type="ECO:0000256" key="1">
    <source>
        <dbReference type="ARBA" id="ARBA00010552"/>
    </source>
</evidence>
<reference evidence="4" key="1">
    <citation type="journal article" date="2019" name="Int. J. Syst. Evol. Microbiol.">
        <title>The Global Catalogue of Microorganisms (GCM) 10K type strain sequencing project: providing services to taxonomists for standard genome sequencing and annotation.</title>
        <authorList>
            <consortium name="The Broad Institute Genomics Platform"/>
            <consortium name="The Broad Institute Genome Sequencing Center for Infectious Disease"/>
            <person name="Wu L."/>
            <person name="Ma J."/>
        </authorList>
    </citation>
    <scope>NUCLEOTIDE SEQUENCE [LARGE SCALE GENOMIC DNA]</scope>
    <source>
        <strain evidence="4">CECT 8570</strain>
    </source>
</reference>
<gene>
    <name evidence="3" type="ORF">ACFOX3_06060</name>
</gene>
<feature type="chain" id="PRO_5046673953" evidence="2">
    <location>
        <begin position="35"/>
        <end position="179"/>
    </location>
</feature>
<organism evidence="3 4">
    <name type="scientific">Simiduia curdlanivorans</name>
    <dbReference type="NCBI Taxonomy" id="1492769"/>
    <lineage>
        <taxon>Bacteria</taxon>
        <taxon>Pseudomonadati</taxon>
        <taxon>Pseudomonadota</taxon>
        <taxon>Gammaproteobacteria</taxon>
        <taxon>Cellvibrionales</taxon>
        <taxon>Cellvibrionaceae</taxon>
        <taxon>Simiduia</taxon>
    </lineage>
</organism>
<dbReference type="Gene3D" id="3.30.1330.40">
    <property type="entry name" value="RutC-like"/>
    <property type="match status" value="1"/>
</dbReference>
<dbReference type="EMBL" id="JBHSCX010000004">
    <property type="protein sequence ID" value="MFC4361858.1"/>
    <property type="molecule type" value="Genomic_DNA"/>
</dbReference>
<dbReference type="Pfam" id="PF01042">
    <property type="entry name" value="Ribonuc_L-PSP"/>
    <property type="match status" value="1"/>
</dbReference>
<proteinExistence type="inferred from homology"/>
<dbReference type="CDD" id="cd06151">
    <property type="entry name" value="YjgF_YER057c_UK114_like_3"/>
    <property type="match status" value="1"/>
</dbReference>
<keyword evidence="2" id="KW-0732">Signal</keyword>
<dbReference type="PANTHER" id="PTHR11803:SF59">
    <property type="entry name" value="ENDORIBONUCLEASE"/>
    <property type="match status" value="1"/>
</dbReference>
<protein>
    <submittedName>
        <fullName evidence="3">RidA family protein</fullName>
    </submittedName>
</protein>
<dbReference type="InterPro" id="IPR006175">
    <property type="entry name" value="YjgF/YER057c/UK114"/>
</dbReference>